<dbReference type="InterPro" id="IPR050399">
    <property type="entry name" value="HPr"/>
</dbReference>
<keyword evidence="3" id="KW-1185">Reference proteome</keyword>
<dbReference type="InterPro" id="IPR000032">
    <property type="entry name" value="HPr-like"/>
</dbReference>
<protein>
    <submittedName>
        <fullName evidence="2">HPr family phosphocarrier protein</fullName>
    </submittedName>
</protein>
<dbReference type="EMBL" id="CP027226">
    <property type="protein sequence ID" value="AVM42878.1"/>
    <property type="molecule type" value="Genomic_DNA"/>
</dbReference>
<evidence type="ECO:0000259" key="1">
    <source>
        <dbReference type="PROSITE" id="PS51350"/>
    </source>
</evidence>
<reference evidence="3" key="1">
    <citation type="submission" date="2018-02" db="EMBL/GenBank/DDBJ databases">
        <authorList>
            <person name="Holder M.E."/>
            <person name="Ajami N.J."/>
            <person name="Petrosino J.F."/>
        </authorList>
    </citation>
    <scope>NUCLEOTIDE SEQUENCE [LARGE SCALE GENOMIC DNA]</scope>
    <source>
        <strain evidence="3">CCUG 47711</strain>
    </source>
</reference>
<name>A0A2S0KPE4_9FIRM</name>
<evidence type="ECO:0000313" key="3">
    <source>
        <dbReference type="Proteomes" id="UP000237947"/>
    </source>
</evidence>
<dbReference type="InterPro" id="IPR035895">
    <property type="entry name" value="HPr-like_sf"/>
</dbReference>
<dbReference type="NCBIfam" id="TIGR01003">
    <property type="entry name" value="PTS_HPr_family"/>
    <property type="match status" value="1"/>
</dbReference>
<evidence type="ECO:0000313" key="2">
    <source>
        <dbReference type="EMBL" id="AVM42878.1"/>
    </source>
</evidence>
<organism evidence="2 3">
    <name type="scientific">Fastidiosipila sanguinis</name>
    <dbReference type="NCBI Taxonomy" id="236753"/>
    <lineage>
        <taxon>Bacteria</taxon>
        <taxon>Bacillati</taxon>
        <taxon>Bacillota</taxon>
        <taxon>Clostridia</taxon>
        <taxon>Eubacteriales</taxon>
        <taxon>Oscillospiraceae</taxon>
        <taxon>Fastidiosipila</taxon>
    </lineage>
</organism>
<dbReference type="Proteomes" id="UP000237947">
    <property type="component" value="Chromosome"/>
</dbReference>
<proteinExistence type="predicted"/>
<dbReference type="InterPro" id="IPR002114">
    <property type="entry name" value="PTS_HPr_Ser_P_site"/>
</dbReference>
<dbReference type="OrthoDB" id="9809047at2"/>
<dbReference type="PANTHER" id="PTHR33705:SF5">
    <property type="entry name" value="HPR-LIKE PROTEIN CRH"/>
    <property type="match status" value="1"/>
</dbReference>
<dbReference type="PRINTS" id="PR00107">
    <property type="entry name" value="PHOSPHOCPHPR"/>
</dbReference>
<dbReference type="Gene3D" id="3.30.1340.10">
    <property type="entry name" value="HPr-like"/>
    <property type="match status" value="1"/>
</dbReference>
<dbReference type="CDD" id="cd00367">
    <property type="entry name" value="PTS-HPr_like"/>
    <property type="match status" value="1"/>
</dbReference>
<dbReference type="SUPFAM" id="SSF55594">
    <property type="entry name" value="HPr-like"/>
    <property type="match status" value="1"/>
</dbReference>
<sequence length="90" mass="9750">MVEKEVLFLDKADDFIDSGRIAAGLIQKASEFVSDLRLEVAGRRANAKSLLGVMSLALDKGTEIKITAEGPDEDEALEALSEYLLNPVLD</sequence>
<accession>A0A2S0KPE4</accession>
<dbReference type="PROSITE" id="PS00589">
    <property type="entry name" value="PTS_HPR_SER"/>
    <property type="match status" value="1"/>
</dbReference>
<dbReference type="PANTHER" id="PTHR33705">
    <property type="entry name" value="PHOSPHOCARRIER PROTEIN HPR"/>
    <property type="match status" value="1"/>
</dbReference>
<feature type="domain" description="HPr" evidence="1">
    <location>
        <begin position="1"/>
        <end position="90"/>
    </location>
</feature>
<dbReference type="RefSeq" id="WP_106012827.1">
    <property type="nucleotide sequence ID" value="NZ_CP027226.1"/>
</dbReference>
<dbReference type="AlphaFoldDB" id="A0A2S0KPE4"/>
<dbReference type="PROSITE" id="PS51350">
    <property type="entry name" value="PTS_HPR_DOM"/>
    <property type="match status" value="1"/>
</dbReference>
<gene>
    <name evidence="2" type="ORF">C5Q98_06495</name>
</gene>
<dbReference type="KEGG" id="fsa:C5Q98_06495"/>
<dbReference type="Pfam" id="PF00381">
    <property type="entry name" value="PTS-HPr"/>
    <property type="match status" value="1"/>
</dbReference>